<accession>A0ABN0R5B3</accession>
<evidence type="ECO:0000313" key="1">
    <source>
        <dbReference type="EMBL" id="EUA92163.1"/>
    </source>
</evidence>
<comment type="caution">
    <text evidence="1">The sequence shown here is derived from an EMBL/GenBank/DDBJ whole genome shotgun (WGS) entry which is preliminary data.</text>
</comment>
<gene>
    <name evidence="1" type="ORF">I551_1377</name>
</gene>
<reference evidence="1 2" key="1">
    <citation type="submission" date="2014-01" db="EMBL/GenBank/DDBJ databases">
        <authorList>
            <person name="Dobos K."/>
            <person name="Lenaerts A."/>
            <person name="Ordway D."/>
            <person name="DeGroote M.A."/>
            <person name="Parker T."/>
            <person name="Sizemore C."/>
            <person name="Tallon L.J."/>
            <person name="Sadzewicz L.K."/>
            <person name="Sengamalay N."/>
            <person name="Fraser C.M."/>
            <person name="Hine E."/>
            <person name="Shefchek K.A."/>
            <person name="Das S.P."/>
            <person name="Tettelin H."/>
        </authorList>
    </citation>
    <scope>NUCLEOTIDE SEQUENCE [LARGE SCALE GENOMIC DNA]</scope>
    <source>
        <strain evidence="1 2">Harvey</strain>
    </source>
</reference>
<dbReference type="EMBL" id="JAOL01000080">
    <property type="protein sequence ID" value="EUA92163.1"/>
    <property type="molecule type" value="Genomic_DNA"/>
</dbReference>
<sequence length="45" mass="4839">MVAAYDSPPADFAKLWRTLAAELGVAVCWCPSPLVGPAPARARRR</sequence>
<dbReference type="Proteomes" id="UP000020681">
    <property type="component" value="Unassembled WGS sequence"/>
</dbReference>
<protein>
    <submittedName>
        <fullName evidence="1">Acyl-CoA dehydrogenase domain protein</fullName>
    </submittedName>
</protein>
<evidence type="ECO:0000313" key="2">
    <source>
        <dbReference type="Proteomes" id="UP000020681"/>
    </source>
</evidence>
<name>A0ABN0R5B3_MYCUL</name>
<organism evidence="1 2">
    <name type="scientific">Mycobacterium ulcerans str. Harvey</name>
    <dbReference type="NCBI Taxonomy" id="1299332"/>
    <lineage>
        <taxon>Bacteria</taxon>
        <taxon>Bacillati</taxon>
        <taxon>Actinomycetota</taxon>
        <taxon>Actinomycetes</taxon>
        <taxon>Mycobacteriales</taxon>
        <taxon>Mycobacteriaceae</taxon>
        <taxon>Mycobacterium</taxon>
        <taxon>Mycobacterium ulcerans group</taxon>
    </lineage>
</organism>
<proteinExistence type="predicted"/>
<keyword evidence="2" id="KW-1185">Reference proteome</keyword>